<dbReference type="Proteomes" id="UP001552594">
    <property type="component" value="Unassembled WGS sequence"/>
</dbReference>
<organism evidence="1 2">
    <name type="scientific">Streptomyces orinoci</name>
    <name type="common">Streptoverticillium orinoci</name>
    <dbReference type="NCBI Taxonomy" id="67339"/>
    <lineage>
        <taxon>Bacteria</taxon>
        <taxon>Bacillati</taxon>
        <taxon>Actinomycetota</taxon>
        <taxon>Actinomycetes</taxon>
        <taxon>Kitasatosporales</taxon>
        <taxon>Streptomycetaceae</taxon>
        <taxon>Streptomyces</taxon>
    </lineage>
</organism>
<comment type="caution">
    <text evidence="1">The sequence shown here is derived from an EMBL/GenBank/DDBJ whole genome shotgun (WGS) entry which is preliminary data.</text>
</comment>
<reference evidence="1 2" key="1">
    <citation type="submission" date="2024-06" db="EMBL/GenBank/DDBJ databases">
        <title>The Natural Products Discovery Center: Release of the First 8490 Sequenced Strains for Exploring Actinobacteria Biosynthetic Diversity.</title>
        <authorList>
            <person name="Kalkreuter E."/>
            <person name="Kautsar S.A."/>
            <person name="Yang D."/>
            <person name="Bader C.D."/>
            <person name="Teijaro C.N."/>
            <person name="Fluegel L."/>
            <person name="Davis C.M."/>
            <person name="Simpson J.R."/>
            <person name="Lauterbach L."/>
            <person name="Steele A.D."/>
            <person name="Gui C."/>
            <person name="Meng S."/>
            <person name="Li G."/>
            <person name="Viehrig K."/>
            <person name="Ye F."/>
            <person name="Su P."/>
            <person name="Kiefer A.F."/>
            <person name="Nichols A."/>
            <person name="Cepeda A.J."/>
            <person name="Yan W."/>
            <person name="Fan B."/>
            <person name="Jiang Y."/>
            <person name="Adhikari A."/>
            <person name="Zheng C.-J."/>
            <person name="Schuster L."/>
            <person name="Cowan T.M."/>
            <person name="Smanski M.J."/>
            <person name="Chevrette M.G."/>
            <person name="De Carvalho L.P.S."/>
            <person name="Shen B."/>
        </authorList>
    </citation>
    <scope>NUCLEOTIDE SEQUENCE [LARGE SCALE GENOMIC DNA]</scope>
    <source>
        <strain evidence="1 2">NPDC052347</strain>
    </source>
</reference>
<dbReference type="InterPro" id="IPR021986">
    <property type="entry name" value="Spherulin4"/>
</dbReference>
<evidence type="ECO:0000313" key="1">
    <source>
        <dbReference type="EMBL" id="MEV5505943.1"/>
    </source>
</evidence>
<accession>A0ABV3JST0</accession>
<name>A0ABV3JST0_STRON</name>
<dbReference type="RefSeq" id="WP_241561426.1">
    <property type="nucleotide sequence ID" value="NZ_JBFAUK010000003.1"/>
</dbReference>
<dbReference type="EMBL" id="JBFAUK010000003">
    <property type="protein sequence ID" value="MEV5505943.1"/>
    <property type="molecule type" value="Genomic_DNA"/>
</dbReference>
<protein>
    <submittedName>
        <fullName evidence="1">Spherulation-specific family 4 protein</fullName>
    </submittedName>
</protein>
<dbReference type="PANTHER" id="PTHR35040:SF9">
    <property type="entry name" value="4-LIKE CELL SURFACE PROTEIN, PUTATIVE (AFU_ORTHOLOGUE AFUA_4G14080)-RELATED"/>
    <property type="match status" value="1"/>
</dbReference>
<sequence length="251" mass="27298">MPYLTSGRGRPAARAHRLPLRLAAPGFGHPLLAPAEWSRLARPGLPLDWAVVGGSPAGPGSRPDAYWSAVVLPLRAAGVRVLGRLDFAFGARPFGELLSDAQRYLNWYRVDGFAVARCPMDAEALAEVRRLTGALRTLLVNAHLVLVHGRYPVPGYAALADQLVTFTGPWSRYRHSREPQWAAEHPPGRFCHLVHSLPGDRLAEALALARAQRAGTVYLTDRTDAAGVSPWEPVPGYWDELVSRLGPGVSE</sequence>
<evidence type="ECO:0000313" key="2">
    <source>
        <dbReference type="Proteomes" id="UP001552594"/>
    </source>
</evidence>
<proteinExistence type="predicted"/>
<dbReference type="Pfam" id="PF12138">
    <property type="entry name" value="Spherulin4"/>
    <property type="match status" value="1"/>
</dbReference>
<gene>
    <name evidence="1" type="ORF">AB0L16_05610</name>
</gene>
<keyword evidence="2" id="KW-1185">Reference proteome</keyword>
<dbReference type="PANTHER" id="PTHR35040">
    <property type="match status" value="1"/>
</dbReference>